<organism evidence="2 3">
    <name type="scientific">Parvibaculum lavamentivorans (strain DS-1 / DSM 13023 / NCIMB 13966)</name>
    <dbReference type="NCBI Taxonomy" id="402881"/>
    <lineage>
        <taxon>Bacteria</taxon>
        <taxon>Pseudomonadati</taxon>
        <taxon>Pseudomonadota</taxon>
        <taxon>Alphaproteobacteria</taxon>
        <taxon>Hyphomicrobiales</taxon>
        <taxon>Parvibaculaceae</taxon>
        <taxon>Parvibaculum</taxon>
    </lineage>
</organism>
<evidence type="ECO:0000313" key="3">
    <source>
        <dbReference type="Proteomes" id="UP000006377"/>
    </source>
</evidence>
<evidence type="ECO:0008006" key="4">
    <source>
        <dbReference type="Google" id="ProtNLM"/>
    </source>
</evidence>
<accession>A7HP66</accession>
<dbReference type="STRING" id="402881.Plav_0076"/>
<evidence type="ECO:0000313" key="2">
    <source>
        <dbReference type="EMBL" id="ABS61699.1"/>
    </source>
</evidence>
<name>A7HP66_PARL1</name>
<dbReference type="HOGENOM" id="CLU_2586535_0_0_5"/>
<protein>
    <recommendedName>
        <fullName evidence="4">Lipoprotein</fullName>
    </recommendedName>
</protein>
<dbReference type="RefSeq" id="WP_011994990.1">
    <property type="nucleotide sequence ID" value="NC_009719.1"/>
</dbReference>
<sequence length="80" mass="8442">MTMDQVRPVFIVAAFFLLAACETQSPPPAPAASGADTVLDAQYAAKGKAKPMSGTEGSRIYDEYLENIGKPLAREPNASP</sequence>
<evidence type="ECO:0000256" key="1">
    <source>
        <dbReference type="SAM" id="SignalP"/>
    </source>
</evidence>
<reference evidence="2 3" key="1">
    <citation type="journal article" date="2011" name="Stand. Genomic Sci.">
        <title>Complete genome sequence of Parvibaculum lavamentivorans type strain (DS-1(T)).</title>
        <authorList>
            <person name="Schleheck D."/>
            <person name="Weiss M."/>
            <person name="Pitluck S."/>
            <person name="Bruce D."/>
            <person name="Land M.L."/>
            <person name="Han S."/>
            <person name="Saunders E."/>
            <person name="Tapia R."/>
            <person name="Detter C."/>
            <person name="Brettin T."/>
            <person name="Han J."/>
            <person name="Woyke T."/>
            <person name="Goodwin L."/>
            <person name="Pennacchio L."/>
            <person name="Nolan M."/>
            <person name="Cook A.M."/>
            <person name="Kjelleberg S."/>
            <person name="Thomas T."/>
        </authorList>
    </citation>
    <scope>NUCLEOTIDE SEQUENCE [LARGE SCALE GENOMIC DNA]</scope>
    <source>
        <strain evidence="3">DS-1 / DSM 13023 / NCIMB 13966</strain>
    </source>
</reference>
<feature type="chain" id="PRO_5002708102" description="Lipoprotein" evidence="1">
    <location>
        <begin position="20"/>
        <end position="80"/>
    </location>
</feature>
<dbReference type="EMBL" id="CP000774">
    <property type="protein sequence ID" value="ABS61699.1"/>
    <property type="molecule type" value="Genomic_DNA"/>
</dbReference>
<dbReference type="PROSITE" id="PS51257">
    <property type="entry name" value="PROKAR_LIPOPROTEIN"/>
    <property type="match status" value="1"/>
</dbReference>
<keyword evidence="1" id="KW-0732">Signal</keyword>
<dbReference type="AlphaFoldDB" id="A7HP66"/>
<dbReference type="KEGG" id="pla:Plav_0076"/>
<feature type="signal peptide" evidence="1">
    <location>
        <begin position="1"/>
        <end position="19"/>
    </location>
</feature>
<dbReference type="Proteomes" id="UP000006377">
    <property type="component" value="Chromosome"/>
</dbReference>
<keyword evidence="3" id="KW-1185">Reference proteome</keyword>
<proteinExistence type="predicted"/>
<gene>
    <name evidence="2" type="ordered locus">Plav_0076</name>
</gene>